<dbReference type="AlphaFoldDB" id="A0A3R7VUI8"/>
<dbReference type="InterPro" id="IPR051823">
    <property type="entry name" value="ASADH-related"/>
</dbReference>
<dbReference type="InterPro" id="IPR036291">
    <property type="entry name" value="NAD(P)-bd_dom_sf"/>
</dbReference>
<name>A0A3R7VUI8_9EURY</name>
<evidence type="ECO:0000313" key="2">
    <source>
        <dbReference type="EMBL" id="RQD92309.1"/>
    </source>
</evidence>
<sequence>MIKVGILGATGAVGQRFIEALSNHPWFEITSLAASERSAGKKYSDAASWRLESKLPDEIKDIEVVP</sequence>
<dbReference type="Proteomes" id="UP000284763">
    <property type="component" value="Unassembled WGS sequence"/>
</dbReference>
<dbReference type="SUPFAM" id="SSF51735">
    <property type="entry name" value="NAD(P)-binding Rossmann-fold domains"/>
    <property type="match status" value="1"/>
</dbReference>
<organism evidence="2 3">
    <name type="scientific">Methanosalsum natronophilum</name>
    <dbReference type="NCBI Taxonomy" id="768733"/>
    <lineage>
        <taxon>Archaea</taxon>
        <taxon>Methanobacteriati</taxon>
        <taxon>Methanobacteriota</taxon>
        <taxon>Stenosarchaea group</taxon>
        <taxon>Methanomicrobia</taxon>
        <taxon>Methanosarcinales</taxon>
        <taxon>Methanosarcinaceae</taxon>
        <taxon>Methanosalsum</taxon>
    </lineage>
</organism>
<dbReference type="Pfam" id="PF01118">
    <property type="entry name" value="Semialdhyde_dh"/>
    <property type="match status" value="1"/>
</dbReference>
<dbReference type="Gene3D" id="3.40.50.720">
    <property type="entry name" value="NAD(P)-binding Rossmann-like Domain"/>
    <property type="match status" value="1"/>
</dbReference>
<dbReference type="GO" id="GO:0009088">
    <property type="term" value="P:threonine biosynthetic process"/>
    <property type="evidence" value="ECO:0007669"/>
    <property type="project" value="TreeGrafter"/>
</dbReference>
<reference evidence="2 3" key="1">
    <citation type="submission" date="2018-08" db="EMBL/GenBank/DDBJ databases">
        <title>The metabolism and importance of syntrophic acetate oxidation coupled to methane or sulfide production in haloalkaline environments.</title>
        <authorList>
            <person name="Timmers P.H.A."/>
            <person name="Vavourakis C.D."/>
            <person name="Sorokin D.Y."/>
            <person name="Sinninghe Damste J.S."/>
            <person name="Muyzer G."/>
            <person name="Stams A.J.M."/>
            <person name="Plugge C.M."/>
        </authorList>
    </citation>
    <scope>NUCLEOTIDE SEQUENCE [LARGE SCALE GENOMIC DNA]</scope>
    <source>
        <strain evidence="2">MSAO_Arc3</strain>
    </source>
</reference>
<feature type="domain" description="Semialdehyde dehydrogenase NAD-binding" evidence="1">
    <location>
        <begin position="3"/>
        <end position="62"/>
    </location>
</feature>
<dbReference type="SMART" id="SM00859">
    <property type="entry name" value="Semialdhyde_dh"/>
    <property type="match status" value="1"/>
</dbReference>
<gene>
    <name evidence="2" type="ORF">D5R95_00495</name>
</gene>
<proteinExistence type="predicted"/>
<dbReference type="GO" id="GO:0009086">
    <property type="term" value="P:methionine biosynthetic process"/>
    <property type="evidence" value="ECO:0007669"/>
    <property type="project" value="TreeGrafter"/>
</dbReference>
<feature type="non-terminal residue" evidence="2">
    <location>
        <position position="66"/>
    </location>
</feature>
<evidence type="ECO:0000259" key="1">
    <source>
        <dbReference type="SMART" id="SM00859"/>
    </source>
</evidence>
<evidence type="ECO:0000313" key="3">
    <source>
        <dbReference type="Proteomes" id="UP000284763"/>
    </source>
</evidence>
<dbReference type="PANTHER" id="PTHR46718:SF1">
    <property type="entry name" value="ASPARTATE-SEMIALDEHYDE DEHYDROGENASE"/>
    <property type="match status" value="1"/>
</dbReference>
<dbReference type="GO" id="GO:0004073">
    <property type="term" value="F:aspartate-semialdehyde dehydrogenase activity"/>
    <property type="evidence" value="ECO:0007669"/>
    <property type="project" value="TreeGrafter"/>
</dbReference>
<protein>
    <submittedName>
        <fullName evidence="2">Aspartate-semialdehyde dehydrogenase</fullName>
    </submittedName>
</protein>
<dbReference type="GO" id="GO:0051287">
    <property type="term" value="F:NAD binding"/>
    <property type="evidence" value="ECO:0007669"/>
    <property type="project" value="InterPro"/>
</dbReference>
<accession>A0A3R7VUI8</accession>
<comment type="caution">
    <text evidence="2">The sequence shown here is derived from an EMBL/GenBank/DDBJ whole genome shotgun (WGS) entry which is preliminary data.</text>
</comment>
<dbReference type="PANTHER" id="PTHR46718">
    <property type="entry name" value="ASPARTATE-SEMIALDEHYDE DEHYDROGENASE"/>
    <property type="match status" value="1"/>
</dbReference>
<dbReference type="EMBL" id="QZAB01000042">
    <property type="protein sequence ID" value="RQD92309.1"/>
    <property type="molecule type" value="Genomic_DNA"/>
</dbReference>
<dbReference type="InterPro" id="IPR000534">
    <property type="entry name" value="Semialdehyde_DH_NAD-bd"/>
</dbReference>